<dbReference type="InterPro" id="IPR005182">
    <property type="entry name" value="YdbS-like_PH"/>
</dbReference>
<dbReference type="PANTHER" id="PTHR34473">
    <property type="entry name" value="UPF0699 TRANSMEMBRANE PROTEIN YDBS"/>
    <property type="match status" value="1"/>
</dbReference>
<dbReference type="Proteomes" id="UP001220377">
    <property type="component" value="Chromosome"/>
</dbReference>
<dbReference type="RefSeq" id="WP_274260637.1">
    <property type="nucleotide sequence ID" value="NZ_CP117884.1"/>
</dbReference>
<dbReference type="PANTHER" id="PTHR34473:SF2">
    <property type="entry name" value="UPF0699 TRANSMEMBRANE PROTEIN YDBT"/>
    <property type="match status" value="1"/>
</dbReference>
<sequence length="159" mass="17370">MNNQEMEKLPGKIRLVWVLSAGISLLGGLIGAGILWLVAIGSDWLHWIGPTALGIVIVVSVVQALAVPYRYHFSGYRITDTAVEIGSGWWVRKQVAIPIARVQNVTLEAGPLMQMNHLEQVVIATAADSHDIEGLTPEVARSLRDAIMARALEVRDNEL</sequence>
<feature type="transmembrane region" description="Helical" evidence="1">
    <location>
        <begin position="15"/>
        <end position="38"/>
    </location>
</feature>
<organism evidence="3 4">
    <name type="scientific">Lacticaseibacillus pabuli</name>
    <dbReference type="NCBI Taxonomy" id="3025672"/>
    <lineage>
        <taxon>Bacteria</taxon>
        <taxon>Bacillati</taxon>
        <taxon>Bacillota</taxon>
        <taxon>Bacilli</taxon>
        <taxon>Lactobacillales</taxon>
        <taxon>Lactobacillaceae</taxon>
        <taxon>Lacticaseibacillus</taxon>
    </lineage>
</organism>
<keyword evidence="4" id="KW-1185">Reference proteome</keyword>
<proteinExistence type="predicted"/>
<reference evidence="3 4" key="1">
    <citation type="submission" date="2023-02" db="EMBL/GenBank/DDBJ databases">
        <title>Genome sequence of Lacticaseibacillus sp. KACC 23028.</title>
        <authorList>
            <person name="Kim S."/>
            <person name="Heo J."/>
            <person name="Kwon S.-W."/>
        </authorList>
    </citation>
    <scope>NUCLEOTIDE SEQUENCE [LARGE SCALE GENOMIC DNA]</scope>
    <source>
        <strain evidence="3 4">KACC 23028</strain>
    </source>
</reference>
<evidence type="ECO:0000313" key="4">
    <source>
        <dbReference type="Proteomes" id="UP001220377"/>
    </source>
</evidence>
<feature type="transmembrane region" description="Helical" evidence="1">
    <location>
        <begin position="44"/>
        <end position="67"/>
    </location>
</feature>
<dbReference type="EMBL" id="CP117884">
    <property type="protein sequence ID" value="WDF82883.1"/>
    <property type="molecule type" value="Genomic_DNA"/>
</dbReference>
<keyword evidence="1" id="KW-1133">Transmembrane helix</keyword>
<name>A0ABY7WTT8_9LACO</name>
<protein>
    <submittedName>
        <fullName evidence="3">PH domain-containing protein</fullName>
    </submittedName>
</protein>
<accession>A0ABY7WTT8</accession>
<evidence type="ECO:0000259" key="2">
    <source>
        <dbReference type="Pfam" id="PF03703"/>
    </source>
</evidence>
<evidence type="ECO:0000313" key="3">
    <source>
        <dbReference type="EMBL" id="WDF82883.1"/>
    </source>
</evidence>
<gene>
    <name evidence="3" type="ORF">PQ472_01170</name>
</gene>
<feature type="domain" description="YdbS-like PH" evidence="2">
    <location>
        <begin position="71"/>
        <end position="147"/>
    </location>
</feature>
<keyword evidence="1" id="KW-0472">Membrane</keyword>
<dbReference type="Pfam" id="PF03703">
    <property type="entry name" value="bPH_2"/>
    <property type="match status" value="1"/>
</dbReference>
<evidence type="ECO:0000256" key="1">
    <source>
        <dbReference type="SAM" id="Phobius"/>
    </source>
</evidence>
<keyword evidence="1" id="KW-0812">Transmembrane</keyword>